<sequence>MLNPFRKPACSEGWKNLIIALFIRADLKKAAKRRRAAIQRNDPTYSTPYAPVPVLHYSSPTGHPGTGGAGSPGQWIDMSGGQVPPGAVVGGQDRSGEPMYVVRARHKGAIIPGKLVQSHGAAYVPWGGKEHGKPEYQVLVGGFNNWVPTNGSNIPPGAFPGGQSEDGETLYIGRVRHKGSLITGKVQQSHGVCYISFAGKELSFPKYEILLS</sequence>
<name>A0ABD0TPX2_LOXSC</name>
<accession>A0ABD0TPX2</accession>
<comment type="caution">
    <text evidence="1">The sequence shown here is derived from an EMBL/GenBank/DDBJ whole genome shotgun (WGS) entry which is preliminary data.</text>
</comment>
<dbReference type="Pfam" id="PF11901">
    <property type="entry name" value="DM9"/>
    <property type="match status" value="1"/>
</dbReference>
<dbReference type="Proteomes" id="UP001549921">
    <property type="component" value="Unassembled WGS sequence"/>
</dbReference>
<dbReference type="PANTHER" id="PTHR31649:SF1">
    <property type="entry name" value="FARNESOIC ACID O-METHYL TRANSFERASE DOMAIN-CONTAINING PROTEIN"/>
    <property type="match status" value="1"/>
</dbReference>
<proteinExistence type="predicted"/>
<dbReference type="InterPro" id="IPR006616">
    <property type="entry name" value="DM9_repeat"/>
</dbReference>
<protein>
    <submittedName>
        <fullName evidence="1">Uncharacterized protein</fullName>
    </submittedName>
</protein>
<dbReference type="EMBL" id="JBEDNZ010000002">
    <property type="protein sequence ID" value="KAL0851413.1"/>
    <property type="molecule type" value="Genomic_DNA"/>
</dbReference>
<dbReference type="PANTHER" id="PTHR31649">
    <property type="entry name" value="AGAP009604-PA"/>
    <property type="match status" value="1"/>
</dbReference>
<dbReference type="SMART" id="SM00696">
    <property type="entry name" value="DM9"/>
    <property type="match status" value="2"/>
</dbReference>
<reference evidence="1 2" key="1">
    <citation type="submission" date="2024-06" db="EMBL/GenBank/DDBJ databases">
        <title>A chromosome-level genome assembly of beet webworm, Loxostege sticticalis.</title>
        <authorList>
            <person name="Zhang Y."/>
        </authorList>
    </citation>
    <scope>NUCLEOTIDE SEQUENCE [LARGE SCALE GENOMIC DNA]</scope>
    <source>
        <strain evidence="1">AQ028</strain>
        <tissue evidence="1">Male pupae</tissue>
    </source>
</reference>
<organism evidence="1 2">
    <name type="scientific">Loxostege sticticalis</name>
    <name type="common">Beet webworm moth</name>
    <dbReference type="NCBI Taxonomy" id="481309"/>
    <lineage>
        <taxon>Eukaryota</taxon>
        <taxon>Metazoa</taxon>
        <taxon>Ecdysozoa</taxon>
        <taxon>Arthropoda</taxon>
        <taxon>Hexapoda</taxon>
        <taxon>Insecta</taxon>
        <taxon>Pterygota</taxon>
        <taxon>Neoptera</taxon>
        <taxon>Endopterygota</taxon>
        <taxon>Lepidoptera</taxon>
        <taxon>Glossata</taxon>
        <taxon>Ditrysia</taxon>
        <taxon>Pyraloidea</taxon>
        <taxon>Crambidae</taxon>
        <taxon>Pyraustinae</taxon>
        <taxon>Loxostege</taxon>
    </lineage>
</organism>
<evidence type="ECO:0000313" key="1">
    <source>
        <dbReference type="EMBL" id="KAL0851413.1"/>
    </source>
</evidence>
<evidence type="ECO:0000313" key="2">
    <source>
        <dbReference type="Proteomes" id="UP001549921"/>
    </source>
</evidence>
<dbReference type="AlphaFoldDB" id="A0ABD0TPX2"/>
<gene>
    <name evidence="1" type="ORF">ABMA28_007223</name>
</gene>